<dbReference type="GO" id="GO:0000070">
    <property type="term" value="P:mitotic sister chromatid segregation"/>
    <property type="evidence" value="ECO:0007669"/>
    <property type="project" value="TreeGrafter"/>
</dbReference>
<dbReference type="GO" id="GO:0005634">
    <property type="term" value="C:nucleus"/>
    <property type="evidence" value="ECO:0007669"/>
    <property type="project" value="TreeGrafter"/>
</dbReference>
<reference evidence="1" key="1">
    <citation type="submission" date="2016-09" db="EMBL/GenBank/DDBJ databases">
        <authorList>
            <person name="Capua I."/>
            <person name="De Benedictis P."/>
            <person name="Joannis T."/>
            <person name="Lombin L.H."/>
            <person name="Cattoli G."/>
        </authorList>
    </citation>
    <scope>NUCLEOTIDE SEQUENCE</scope>
</reference>
<dbReference type="GO" id="GO:0000796">
    <property type="term" value="C:condensin complex"/>
    <property type="evidence" value="ECO:0007669"/>
    <property type="project" value="TreeGrafter"/>
</dbReference>
<accession>A0A1E1XKB5</accession>
<proteinExistence type="evidence at transcript level"/>
<sequence length="495" mass="55896">MVESRPNLSLAVAKLLRDSYFNPSASKRQNLDRCLLLHSLNPGAFRVFYSHLTDIAPLLPIMEFLIAICKVVWLNCLRLIEIAAKENTDPSKSWTSEPSGAEFERENILEQRSVHILVETLAITYNTLSLRKELCSHDELKAMWKRLVYIMKKSMNKLFPLTDCLSMQISVLSVASLLPSREVGNLAMRCLAMLRGFLTVPEADTPMILSMEAKACVLFLCSMHRTADVLWMVTDSVGKLKSQRTPLKVHGVRFCVADQQSCNTELTLQVLRFLLESPQLQMMVLRGHIVPLFNTWSTLLSIVDSVQGLLCCSNSRLLIQVTMMTAYDLFFLLTYVLHGQKHPVTQEKFVATLTFERQMAWIEEDLLPRLQSRTGINREPHLQVLKMYLKVARSVLMTTWVTFQFAANFLKFVLLCQEIKEDQLKTPIALIPPVVKTFMPIFAKTKVQASTISSLVDKICCEVSADKCSGPASQSGSQPPSGMDTEVVSKCLCQH</sequence>
<reference evidence="1" key="2">
    <citation type="journal article" date="2017" name="Front. Cell. Infect. Microbiol.">
        <title>Analysis of the Salivary Gland Transcriptome of Unfed and Partially Fed Amblyomma sculptum Ticks and Descriptive Proteome of the Saliva.</title>
        <authorList>
            <person name="Esteves E."/>
            <person name="Maruyama S.R."/>
            <person name="Kawahara R."/>
            <person name="Fujita A."/>
            <person name="Martins L.A."/>
            <person name="Righi A.A."/>
            <person name="Costa F.B."/>
            <person name="Palmisano G."/>
            <person name="Labruna M.B."/>
            <person name="Sa-Nunes A."/>
            <person name="Ribeiro J.M.C."/>
            <person name="Fogaca A.C."/>
        </authorList>
    </citation>
    <scope>NUCLEOTIDE SEQUENCE</scope>
</reference>
<dbReference type="AlphaFoldDB" id="A0A1E1XKB5"/>
<evidence type="ECO:0000313" key="1">
    <source>
        <dbReference type="EMBL" id="JAT99760.1"/>
    </source>
</evidence>
<dbReference type="PANTHER" id="PTHR16199:SF4">
    <property type="entry name" value="CONDENSIN-2 COMPLEX SUBUNIT G2"/>
    <property type="match status" value="1"/>
</dbReference>
<protein>
    <submittedName>
        <fullName evidence="1">Putative non-smc condensin ii complex subunit g2</fullName>
    </submittedName>
</protein>
<dbReference type="EMBL" id="GFAA01003674">
    <property type="protein sequence ID" value="JAT99760.1"/>
    <property type="molecule type" value="mRNA"/>
</dbReference>
<dbReference type="PANTHER" id="PTHR16199">
    <property type="entry name" value="CONDENSIN-2 COMPLEX SUBUNIT G2"/>
    <property type="match status" value="1"/>
</dbReference>
<organism evidence="1">
    <name type="scientific">Amblyomma sculptum</name>
    <name type="common">Tick</name>
    <dbReference type="NCBI Taxonomy" id="1581419"/>
    <lineage>
        <taxon>Eukaryota</taxon>
        <taxon>Metazoa</taxon>
        <taxon>Ecdysozoa</taxon>
        <taxon>Arthropoda</taxon>
        <taxon>Chelicerata</taxon>
        <taxon>Arachnida</taxon>
        <taxon>Acari</taxon>
        <taxon>Parasitiformes</taxon>
        <taxon>Ixodida</taxon>
        <taxon>Ixodoidea</taxon>
        <taxon>Ixodidae</taxon>
        <taxon>Amblyomminae</taxon>
        <taxon>Amblyomma</taxon>
    </lineage>
</organism>
<name>A0A1E1XKB5_AMBSC</name>